<dbReference type="NCBIfam" id="NF008734">
    <property type="entry name" value="PRK11760.1"/>
    <property type="match status" value="1"/>
</dbReference>
<evidence type="ECO:0000256" key="3">
    <source>
        <dbReference type="ARBA" id="ARBA00022603"/>
    </source>
</evidence>
<dbReference type="Proteomes" id="UP000305675">
    <property type="component" value="Unassembled WGS sequence"/>
</dbReference>
<feature type="active site" description="Proton acceptor" evidence="6 7">
    <location>
        <position position="305"/>
    </location>
</feature>
<dbReference type="PANTHER" id="PTHR37524:SF2">
    <property type="entry name" value="RIBOSOMAL RNA METHYLTRANSFERASE FTSJ DOMAIN-CONTAINING PROTEIN"/>
    <property type="match status" value="1"/>
</dbReference>
<protein>
    <recommendedName>
        <fullName evidence="6">Ribosomal RNA large subunit methyltransferase M</fullName>
        <ecNumber evidence="6">2.1.1.186</ecNumber>
    </recommendedName>
    <alternativeName>
        <fullName evidence="6">23S rRNA (cytidine2498-2'-O)-methyltransferase</fullName>
    </alternativeName>
    <alternativeName>
        <fullName evidence="6">23S rRNA 2'-O-ribose methyltransferase RlmM</fullName>
    </alternativeName>
</protein>
<feature type="binding site" evidence="6 8">
    <location>
        <position position="259"/>
    </location>
    <ligand>
        <name>S-adenosyl-L-methionine</name>
        <dbReference type="ChEBI" id="CHEBI:59789"/>
    </ligand>
</feature>
<accession>A0A4U1BMM5</accession>
<dbReference type="AlphaFoldDB" id="A0A4U1BMM5"/>
<keyword evidence="13" id="KW-1185">Reference proteome</keyword>
<dbReference type="Pfam" id="PF01728">
    <property type="entry name" value="FtsJ"/>
    <property type="match status" value="1"/>
</dbReference>
<dbReference type="InterPro" id="IPR011224">
    <property type="entry name" value="rRNA_MeTrfase_M"/>
</dbReference>
<sequence length="356" mass="40388">MNTVLLHCRPGFEKECAAEIQDSAATLEVYGFSRLEAGSGFVLFECYQEGDAERLMSELDFSRLIFARSWFVVVGQLSDMPLGDRVGAVLAHAKSLPKSGLLWVESADGDAYRQVLPFCKKLAVPMRQALRKQGILTAKEKDKMPRIHLFLTDNQNGYVGYSRSDNGSPFYMGIPRLKFPSDAPSRSTLKLDEAFLVFLNEEEAEERLCGGLRAVDLGACPGGWTYQLVRRGMFVNSVDNGPMAESLMETGQVTYFPEDGFKYVPEDPRIHWMVCDMADQPHKVAQRMATWIIEGWCKETIFNLKLPMKQRYQAVAECFGEMTAMLRKAGVRYGIQAKHLYHDREEITVHLYRIHK</sequence>
<feature type="domain" description="Ribosomal RNA large subunit methyltransferase M THUMP-like" evidence="11">
    <location>
        <begin position="84"/>
        <end position="162"/>
    </location>
</feature>
<comment type="subunit">
    <text evidence="6">Monomer.</text>
</comment>
<dbReference type="InterPro" id="IPR002877">
    <property type="entry name" value="RNA_MeTrfase_FtsJ_dom"/>
</dbReference>
<evidence type="ECO:0000313" key="12">
    <source>
        <dbReference type="EMBL" id="TKB54778.1"/>
    </source>
</evidence>
<comment type="caution">
    <text evidence="12">The sequence shown here is derived from an EMBL/GenBank/DDBJ whole genome shotgun (WGS) entry which is preliminary data.</text>
</comment>
<dbReference type="EC" id="2.1.1.186" evidence="6"/>
<name>A0A4U1BMM5_9GAMM</name>
<feature type="binding site" evidence="6 8">
    <location>
        <position position="239"/>
    </location>
    <ligand>
        <name>S-adenosyl-L-methionine</name>
        <dbReference type="ChEBI" id="CHEBI:59789"/>
    </ligand>
</feature>
<evidence type="ECO:0000256" key="6">
    <source>
        <dbReference type="HAMAP-Rule" id="MF_01551"/>
    </source>
</evidence>
<dbReference type="OrthoDB" id="154490at2"/>
<feature type="domain" description="Ribosomal RNA methyltransferase FtsJ" evidence="9">
    <location>
        <begin position="185"/>
        <end position="279"/>
    </location>
</feature>
<organism evidence="12 13">
    <name type="scientific">Ferrimonas aestuarii</name>
    <dbReference type="NCBI Taxonomy" id="2569539"/>
    <lineage>
        <taxon>Bacteria</taxon>
        <taxon>Pseudomonadati</taxon>
        <taxon>Pseudomonadota</taxon>
        <taxon>Gammaproteobacteria</taxon>
        <taxon>Alteromonadales</taxon>
        <taxon>Ferrimonadaceae</taxon>
        <taxon>Ferrimonas</taxon>
    </lineage>
</organism>
<proteinExistence type="inferred from homology"/>
<dbReference type="Gene3D" id="3.40.50.150">
    <property type="entry name" value="Vaccinia Virus protein VP39"/>
    <property type="match status" value="1"/>
</dbReference>
<dbReference type="GO" id="GO:0032259">
    <property type="term" value="P:methylation"/>
    <property type="evidence" value="ECO:0007669"/>
    <property type="project" value="UniProtKB-KW"/>
</dbReference>
<comment type="function">
    <text evidence="6">Catalyzes the 2'-O-methylation at nucleotide C2498 in 23S rRNA.</text>
</comment>
<evidence type="ECO:0000259" key="10">
    <source>
        <dbReference type="Pfam" id="PF18125"/>
    </source>
</evidence>
<evidence type="ECO:0000259" key="11">
    <source>
        <dbReference type="Pfam" id="PF21239"/>
    </source>
</evidence>
<dbReference type="RefSeq" id="WP_136863578.1">
    <property type="nucleotide sequence ID" value="NZ_SWCJ01000007.1"/>
</dbReference>
<evidence type="ECO:0000256" key="2">
    <source>
        <dbReference type="ARBA" id="ARBA00022552"/>
    </source>
</evidence>
<keyword evidence="3 6" id="KW-0489">Methyltransferase</keyword>
<evidence type="ECO:0000256" key="8">
    <source>
        <dbReference type="PIRSR" id="PIRSR028774-2"/>
    </source>
</evidence>
<dbReference type="Pfam" id="PF18125">
    <property type="entry name" value="RlmM_FDX"/>
    <property type="match status" value="1"/>
</dbReference>
<dbReference type="GO" id="GO:0006364">
    <property type="term" value="P:rRNA processing"/>
    <property type="evidence" value="ECO:0007669"/>
    <property type="project" value="UniProtKB-UniRule"/>
</dbReference>
<feature type="domain" description="RlmM ferredoxin-like" evidence="10">
    <location>
        <begin position="1"/>
        <end position="71"/>
    </location>
</feature>
<dbReference type="SUPFAM" id="SSF53335">
    <property type="entry name" value="S-adenosyl-L-methionine-dependent methyltransferases"/>
    <property type="match status" value="1"/>
</dbReference>
<dbReference type="Gene3D" id="3.30.2300.20">
    <property type="match status" value="1"/>
</dbReference>
<dbReference type="InterPro" id="IPR048646">
    <property type="entry name" value="RlmM_THUMP-like"/>
</dbReference>
<evidence type="ECO:0000259" key="9">
    <source>
        <dbReference type="Pfam" id="PF01728"/>
    </source>
</evidence>
<dbReference type="PANTHER" id="PTHR37524">
    <property type="entry name" value="RIBOSOMAL RNA LARGE SUBUNIT METHYLTRANSFERASE M"/>
    <property type="match status" value="1"/>
</dbReference>
<keyword evidence="2 6" id="KW-0698">rRNA processing</keyword>
<evidence type="ECO:0000256" key="1">
    <source>
        <dbReference type="ARBA" id="ARBA00022490"/>
    </source>
</evidence>
<comment type="catalytic activity">
    <reaction evidence="6">
        <text>cytidine(2498) in 23S rRNA + S-adenosyl-L-methionine = 2'-O-methylcytidine(2498) in 23S rRNA + S-adenosyl-L-homocysteine + H(+)</text>
        <dbReference type="Rhea" id="RHEA:42788"/>
        <dbReference type="Rhea" id="RHEA-COMP:10244"/>
        <dbReference type="Rhea" id="RHEA-COMP:10245"/>
        <dbReference type="ChEBI" id="CHEBI:15378"/>
        <dbReference type="ChEBI" id="CHEBI:57856"/>
        <dbReference type="ChEBI" id="CHEBI:59789"/>
        <dbReference type="ChEBI" id="CHEBI:74495"/>
        <dbReference type="ChEBI" id="CHEBI:82748"/>
        <dbReference type="EC" id="2.1.1.186"/>
    </reaction>
</comment>
<dbReference type="InterPro" id="IPR040739">
    <property type="entry name" value="RlmM_FDX"/>
</dbReference>
<keyword evidence="1 6" id="KW-0963">Cytoplasm</keyword>
<comment type="similarity">
    <text evidence="6">Belongs to the class I-like SAM-binding methyltransferase superfamily. RNA methyltransferase RlmE family. RlmM subfamily.</text>
</comment>
<dbReference type="GO" id="GO:0008757">
    <property type="term" value="F:S-adenosylmethionine-dependent methyltransferase activity"/>
    <property type="evidence" value="ECO:0007669"/>
    <property type="project" value="UniProtKB-UniRule"/>
</dbReference>
<feature type="binding site" evidence="6 8">
    <location>
        <position position="276"/>
    </location>
    <ligand>
        <name>S-adenosyl-L-methionine</name>
        <dbReference type="ChEBI" id="CHEBI:59789"/>
    </ligand>
</feature>
<feature type="binding site" evidence="6 8">
    <location>
        <position position="187"/>
    </location>
    <ligand>
        <name>S-adenosyl-L-methionine</name>
        <dbReference type="ChEBI" id="CHEBI:59789"/>
    </ligand>
</feature>
<evidence type="ECO:0000256" key="4">
    <source>
        <dbReference type="ARBA" id="ARBA00022679"/>
    </source>
</evidence>
<dbReference type="Gene3D" id="3.30.70.2810">
    <property type="match status" value="1"/>
</dbReference>
<gene>
    <name evidence="6 12" type="primary">rlmM</name>
    <name evidence="12" type="ORF">FCL42_11560</name>
</gene>
<dbReference type="GO" id="GO:0005737">
    <property type="term" value="C:cytoplasm"/>
    <property type="evidence" value="ECO:0007669"/>
    <property type="project" value="UniProtKB-SubCell"/>
</dbReference>
<keyword evidence="4 6" id="KW-0808">Transferase</keyword>
<dbReference type="Pfam" id="PF21239">
    <property type="entry name" value="RLMM_N"/>
    <property type="match status" value="1"/>
</dbReference>
<dbReference type="EMBL" id="SWCJ01000007">
    <property type="protein sequence ID" value="TKB54778.1"/>
    <property type="molecule type" value="Genomic_DNA"/>
</dbReference>
<reference evidence="12 13" key="1">
    <citation type="submission" date="2019-04" db="EMBL/GenBank/DDBJ databases">
        <authorList>
            <person name="Hwang J.C."/>
        </authorList>
    </citation>
    <scope>NUCLEOTIDE SEQUENCE [LARGE SCALE GENOMIC DNA]</scope>
    <source>
        <strain evidence="12 13">IMCC35002</strain>
    </source>
</reference>
<feature type="binding site" evidence="6 8">
    <location>
        <begin position="220"/>
        <end position="223"/>
    </location>
    <ligand>
        <name>S-adenosyl-L-methionine</name>
        <dbReference type="ChEBI" id="CHEBI:59789"/>
    </ligand>
</feature>
<dbReference type="HAMAP" id="MF_01551">
    <property type="entry name" value="23SrRNA_methyltr_M"/>
    <property type="match status" value="1"/>
</dbReference>
<dbReference type="PIRSF" id="PIRSF028774">
    <property type="entry name" value="UCP028774"/>
    <property type="match status" value="1"/>
</dbReference>
<evidence type="ECO:0000256" key="5">
    <source>
        <dbReference type="ARBA" id="ARBA00022691"/>
    </source>
</evidence>
<keyword evidence="5 6" id="KW-0949">S-adenosyl-L-methionine</keyword>
<evidence type="ECO:0000256" key="7">
    <source>
        <dbReference type="PIRSR" id="PIRSR028774-1"/>
    </source>
</evidence>
<comment type="subcellular location">
    <subcellularLocation>
        <location evidence="6">Cytoplasm</location>
    </subcellularLocation>
</comment>
<evidence type="ECO:0000313" key="13">
    <source>
        <dbReference type="Proteomes" id="UP000305675"/>
    </source>
</evidence>
<dbReference type="InterPro" id="IPR029063">
    <property type="entry name" value="SAM-dependent_MTases_sf"/>
</dbReference>